<dbReference type="Gene3D" id="2.60.210.10">
    <property type="entry name" value="Apoptosis, Tumor Necrosis Factor Receptor Associated Protein 2, Chain A"/>
    <property type="match status" value="1"/>
</dbReference>
<dbReference type="InterPro" id="IPR011333">
    <property type="entry name" value="SKP1/BTB/POZ_sf"/>
</dbReference>
<dbReference type="Gene3D" id="3.30.710.10">
    <property type="entry name" value="Potassium Channel Kv1.1, Chain A"/>
    <property type="match status" value="1"/>
</dbReference>
<dbReference type="PANTHER" id="PTHR26379">
    <property type="entry name" value="BTB/POZ AND MATH DOMAIN-CONTAINING PROTEIN 1"/>
    <property type="match status" value="1"/>
</dbReference>
<keyword evidence="6" id="KW-1185">Reference proteome</keyword>
<dbReference type="CDD" id="cd18280">
    <property type="entry name" value="BTB_POZ_BPM_plant"/>
    <property type="match status" value="1"/>
</dbReference>
<dbReference type="InParanoid" id="A0A1Z5R8S3"/>
<feature type="domain" description="BTB" evidence="3">
    <location>
        <begin position="177"/>
        <end position="244"/>
    </location>
</feature>
<dbReference type="SUPFAM" id="SSF49599">
    <property type="entry name" value="TRAF domain-like"/>
    <property type="match status" value="1"/>
</dbReference>
<organism evidence="5 6">
    <name type="scientific">Sorghum bicolor</name>
    <name type="common">Sorghum</name>
    <name type="synonym">Sorghum vulgare</name>
    <dbReference type="NCBI Taxonomy" id="4558"/>
    <lineage>
        <taxon>Eukaryota</taxon>
        <taxon>Viridiplantae</taxon>
        <taxon>Streptophyta</taxon>
        <taxon>Embryophyta</taxon>
        <taxon>Tracheophyta</taxon>
        <taxon>Spermatophyta</taxon>
        <taxon>Magnoliopsida</taxon>
        <taxon>Liliopsida</taxon>
        <taxon>Poales</taxon>
        <taxon>Poaceae</taxon>
        <taxon>PACMAD clade</taxon>
        <taxon>Panicoideae</taxon>
        <taxon>Andropogonodae</taxon>
        <taxon>Andropogoneae</taxon>
        <taxon>Sorghinae</taxon>
        <taxon>Sorghum</taxon>
    </lineage>
</organism>
<evidence type="ECO:0000313" key="5">
    <source>
        <dbReference type="EMBL" id="OQU80150.1"/>
    </source>
</evidence>
<dbReference type="Gene3D" id="1.25.40.420">
    <property type="match status" value="1"/>
</dbReference>
<dbReference type="InterPro" id="IPR002083">
    <property type="entry name" value="MATH/TRAF_dom"/>
</dbReference>
<protein>
    <recommendedName>
        <fullName evidence="7">BTB domain-containing protein</fullName>
    </recommendedName>
</protein>
<dbReference type="Gramene" id="OQU80150">
    <property type="protein sequence ID" value="OQU80150"/>
    <property type="gene ID" value="SORBI_3007G088800"/>
</dbReference>
<gene>
    <name evidence="5" type="ORF">SORBI_3007G088800</name>
</gene>
<feature type="domain" description="MATH" evidence="4">
    <location>
        <begin position="23"/>
        <end position="148"/>
    </location>
</feature>
<dbReference type="eggNOG" id="KOG1987">
    <property type="taxonomic scope" value="Eukaryota"/>
</dbReference>
<dbReference type="KEGG" id="sbi:8073247"/>
<name>A0A1Z5R8S3_SORBI</name>
<dbReference type="OMA" id="CIAVEEM"/>
<dbReference type="Proteomes" id="UP000000768">
    <property type="component" value="Chromosome 7"/>
</dbReference>
<dbReference type="InterPro" id="IPR045005">
    <property type="entry name" value="BPM1-6"/>
</dbReference>
<evidence type="ECO:0008006" key="7">
    <source>
        <dbReference type="Google" id="ProtNLM"/>
    </source>
</evidence>
<dbReference type="Pfam" id="PF00651">
    <property type="entry name" value="BTB"/>
    <property type="match status" value="1"/>
</dbReference>
<evidence type="ECO:0000256" key="2">
    <source>
        <dbReference type="ARBA" id="ARBA00010846"/>
    </source>
</evidence>
<comment type="similarity">
    <text evidence="2">Belongs to the Tdpoz family.</text>
</comment>
<dbReference type="Pfam" id="PF22486">
    <property type="entry name" value="MATH_2"/>
    <property type="match status" value="1"/>
</dbReference>
<evidence type="ECO:0000259" key="3">
    <source>
        <dbReference type="PROSITE" id="PS50097"/>
    </source>
</evidence>
<dbReference type="PANTHER" id="PTHR26379:SF441">
    <property type="entry name" value="BTB DOMAIN-CONTAINING PROTEIN"/>
    <property type="match status" value="1"/>
</dbReference>
<proteinExistence type="inferred from homology"/>
<evidence type="ECO:0000259" key="4">
    <source>
        <dbReference type="PROSITE" id="PS50144"/>
    </source>
</evidence>
<evidence type="ECO:0000313" key="6">
    <source>
        <dbReference type="Proteomes" id="UP000000768"/>
    </source>
</evidence>
<dbReference type="InterPro" id="IPR008974">
    <property type="entry name" value="TRAF-like"/>
</dbReference>
<dbReference type="GO" id="GO:0016567">
    <property type="term" value="P:protein ubiquitination"/>
    <property type="evidence" value="ECO:0007669"/>
    <property type="project" value="InterPro"/>
</dbReference>
<reference evidence="6" key="2">
    <citation type="journal article" date="2018" name="Plant J.">
        <title>The Sorghum bicolor reference genome: improved assembly, gene annotations, a transcriptome atlas, and signatures of genome organization.</title>
        <authorList>
            <person name="McCormick R.F."/>
            <person name="Truong S.K."/>
            <person name="Sreedasyam A."/>
            <person name="Jenkins J."/>
            <person name="Shu S."/>
            <person name="Sims D."/>
            <person name="Kennedy M."/>
            <person name="Amirebrahimi M."/>
            <person name="Weers B.D."/>
            <person name="McKinley B."/>
            <person name="Mattison A."/>
            <person name="Morishige D.T."/>
            <person name="Grimwood J."/>
            <person name="Schmutz J."/>
            <person name="Mullet J.E."/>
        </authorList>
    </citation>
    <scope>NUCLEOTIDE SEQUENCE [LARGE SCALE GENOMIC DNA]</scope>
    <source>
        <strain evidence="6">cv. BTx623</strain>
    </source>
</reference>
<dbReference type="PROSITE" id="PS50097">
    <property type="entry name" value="BTB"/>
    <property type="match status" value="1"/>
</dbReference>
<dbReference type="InterPro" id="IPR056423">
    <property type="entry name" value="BACK_BPM_SPOP"/>
</dbReference>
<evidence type="ECO:0000256" key="1">
    <source>
        <dbReference type="ARBA" id="ARBA00004906"/>
    </source>
</evidence>
<dbReference type="SMART" id="SM00225">
    <property type="entry name" value="BTB"/>
    <property type="match status" value="1"/>
</dbReference>
<dbReference type="PROSITE" id="PS50144">
    <property type="entry name" value="MATH"/>
    <property type="match status" value="1"/>
</dbReference>
<comment type="pathway">
    <text evidence="1">Protein modification; protein ubiquitination.</text>
</comment>
<dbReference type="CDD" id="cd00121">
    <property type="entry name" value="MATH"/>
    <property type="match status" value="1"/>
</dbReference>
<dbReference type="Pfam" id="PF24570">
    <property type="entry name" value="BACK_BPM_SPOP"/>
    <property type="match status" value="1"/>
</dbReference>
<dbReference type="InterPro" id="IPR000210">
    <property type="entry name" value="BTB/POZ_dom"/>
</dbReference>
<reference evidence="5 6" key="1">
    <citation type="journal article" date="2009" name="Nature">
        <title>The Sorghum bicolor genome and the diversification of grasses.</title>
        <authorList>
            <person name="Paterson A.H."/>
            <person name="Bowers J.E."/>
            <person name="Bruggmann R."/>
            <person name="Dubchak I."/>
            <person name="Grimwood J."/>
            <person name="Gundlach H."/>
            <person name="Haberer G."/>
            <person name="Hellsten U."/>
            <person name="Mitros T."/>
            <person name="Poliakov A."/>
            <person name="Schmutz J."/>
            <person name="Spannagl M."/>
            <person name="Tang H."/>
            <person name="Wang X."/>
            <person name="Wicker T."/>
            <person name="Bharti A.K."/>
            <person name="Chapman J."/>
            <person name="Feltus F.A."/>
            <person name="Gowik U."/>
            <person name="Grigoriev I.V."/>
            <person name="Lyons E."/>
            <person name="Maher C.A."/>
            <person name="Martis M."/>
            <person name="Narechania A."/>
            <person name="Otillar R.P."/>
            <person name="Penning B.W."/>
            <person name="Salamov A.A."/>
            <person name="Wang Y."/>
            <person name="Zhang L."/>
            <person name="Carpita N.C."/>
            <person name="Freeling M."/>
            <person name="Gingle A.R."/>
            <person name="Hash C.T."/>
            <person name="Keller B."/>
            <person name="Klein P."/>
            <person name="Kresovich S."/>
            <person name="McCann M.C."/>
            <person name="Ming R."/>
            <person name="Peterson D.G."/>
            <person name="Mehboob-ur-Rahman"/>
            <person name="Ware D."/>
            <person name="Westhoff P."/>
            <person name="Mayer K.F."/>
            <person name="Messing J."/>
            <person name="Rokhsar D.S."/>
        </authorList>
    </citation>
    <scope>NUCLEOTIDE SEQUENCE [LARGE SCALE GENOMIC DNA]</scope>
    <source>
        <strain evidence="6">cv. BTx623</strain>
    </source>
</reference>
<dbReference type="OrthoDB" id="6496053at2759"/>
<sequence>MSAAAERPSTRIASMCAAAETARVTHSFKVVGKSVHKGFAVGMSIRSATFSAGGHSWCIKYYPSGNADNCKNYASVFLELVSKSTEATVLYDFRLVNQATGLSSSLFSSKAVFNDEKPTWGPRRFIIKSDLEASGYLKDDCLEIECDLTVIKVDEIDVPPPNLQDDLQKLLESEEGVDVTFKVKDEVFQAHRIVLAMRSPVFKAELYGPMRNNKKGSIAVEDIEPPVFKALLHFIYTDSLPIMNDLDAKDHHEMVKHLLVAADRYGLERMKLMCENILCKKLAIDSIATTIILADQYHCSKLKDACFQFINSSNRMDDVVASQGYNDLKRECPALTIEIWEKAAKSRKI</sequence>
<dbReference type="AlphaFoldDB" id="A0A1Z5R8S3"/>
<accession>A0A1Z5R8S3</accession>
<dbReference type="EMBL" id="CM000766">
    <property type="protein sequence ID" value="OQU80150.1"/>
    <property type="molecule type" value="Genomic_DNA"/>
</dbReference>
<dbReference type="SUPFAM" id="SSF54695">
    <property type="entry name" value="POZ domain"/>
    <property type="match status" value="1"/>
</dbReference>